<organism evidence="2 3">
    <name type="scientific">Granulicatella elegans ATCC 700633</name>
    <dbReference type="NCBI Taxonomy" id="626369"/>
    <lineage>
        <taxon>Bacteria</taxon>
        <taxon>Bacillati</taxon>
        <taxon>Bacillota</taxon>
        <taxon>Bacilli</taxon>
        <taxon>Lactobacillales</taxon>
        <taxon>Carnobacteriaceae</taxon>
        <taxon>Granulicatella</taxon>
    </lineage>
</organism>
<dbReference type="AlphaFoldDB" id="D0BKF1"/>
<dbReference type="RefSeq" id="WP_006702710.1">
    <property type="nucleotide sequence ID" value="NZ_KI391971.1"/>
</dbReference>
<dbReference type="OrthoDB" id="43862at2"/>
<protein>
    <recommendedName>
        <fullName evidence="1">Methyltransferase type 11 domain-containing protein</fullName>
    </recommendedName>
</protein>
<evidence type="ECO:0000313" key="2">
    <source>
        <dbReference type="EMBL" id="EEW93554.1"/>
    </source>
</evidence>
<evidence type="ECO:0000313" key="3">
    <source>
        <dbReference type="Proteomes" id="UP000002939"/>
    </source>
</evidence>
<dbReference type="SUPFAM" id="SSF53335">
    <property type="entry name" value="S-adenosyl-L-methionine-dependent methyltransferases"/>
    <property type="match status" value="1"/>
</dbReference>
<accession>D0BKF1</accession>
<dbReference type="Proteomes" id="UP000002939">
    <property type="component" value="Unassembled WGS sequence"/>
</dbReference>
<dbReference type="CDD" id="cd02440">
    <property type="entry name" value="AdoMet_MTases"/>
    <property type="match status" value="1"/>
</dbReference>
<reference evidence="2" key="1">
    <citation type="submission" date="2009-09" db="EMBL/GenBank/DDBJ databases">
        <authorList>
            <consortium name="The Broad Institute Genome Sequencing Platform"/>
            <person name="Ward D."/>
            <person name="Feldgarden M."/>
            <person name="Earl A."/>
            <person name="Young S.K."/>
            <person name="Zeng Q."/>
            <person name="Koehrsen M."/>
            <person name="Alvarado L."/>
            <person name="Berlin A."/>
            <person name="Bochicchio J."/>
            <person name="Borenstein D."/>
            <person name="Chapman S.B."/>
            <person name="Chen Z."/>
            <person name="Engels R."/>
            <person name="Freedman E."/>
            <person name="Gellesch M."/>
            <person name="Goldberg J."/>
            <person name="Griggs A."/>
            <person name="Gujja S."/>
            <person name="Heilman E."/>
            <person name="Heiman D."/>
            <person name="Hepburn T."/>
            <person name="Howarth C."/>
            <person name="Jen D."/>
            <person name="Larson L."/>
            <person name="Lewis B."/>
            <person name="Mehta T."/>
            <person name="Park D."/>
            <person name="Pearson M."/>
            <person name="Roberts A."/>
            <person name="Saif S."/>
            <person name="Shea T."/>
            <person name="Shenoy N."/>
            <person name="Sisk P."/>
            <person name="Stolte C."/>
            <person name="Sykes S."/>
            <person name="Thomson T."/>
            <person name="Walk T."/>
            <person name="White J."/>
            <person name="Yandava C."/>
            <person name="Sibley C.D."/>
            <person name="Field T.R."/>
            <person name="Grinwis M."/>
            <person name="Eshaghurshan C.S."/>
            <person name="Surette M.G."/>
            <person name="Haas B."/>
            <person name="Nusbaum C."/>
            <person name="Birren B."/>
        </authorList>
    </citation>
    <scope>NUCLEOTIDE SEQUENCE [LARGE SCALE GENOMIC DNA]</scope>
    <source>
        <strain evidence="2">ATCC 700633</strain>
    </source>
</reference>
<keyword evidence="3" id="KW-1185">Reference proteome</keyword>
<dbReference type="Gene3D" id="3.40.50.150">
    <property type="entry name" value="Vaccinia Virus protein VP39"/>
    <property type="match status" value="1"/>
</dbReference>
<dbReference type="EMBL" id="ACRF02000013">
    <property type="protein sequence ID" value="EEW93554.1"/>
    <property type="molecule type" value="Genomic_DNA"/>
</dbReference>
<dbReference type="Pfam" id="PF08241">
    <property type="entry name" value="Methyltransf_11"/>
    <property type="match status" value="1"/>
</dbReference>
<dbReference type="eggNOG" id="COG2226">
    <property type="taxonomic scope" value="Bacteria"/>
</dbReference>
<gene>
    <name evidence="2" type="ORF">HMPREF0446_00436</name>
</gene>
<reference evidence="2" key="2">
    <citation type="submission" date="2011-10" db="EMBL/GenBank/DDBJ databases">
        <title>The Genome Sequence of Granulicatella elegans ATCC 700633.</title>
        <authorList>
            <consortium name="The Broad Institute Genome Sequencing Platform"/>
            <consortium name="The Broad Institute Genome Sequencing Center for Infectious Disease"/>
            <person name="Earl A."/>
            <person name="Ward D."/>
            <person name="Feldgarden M."/>
            <person name="Gevers D."/>
            <person name="Sibley C.D."/>
            <person name="Field T.R."/>
            <person name="Grinwis M."/>
            <person name="Eshaghurshan C.S."/>
            <person name="Surette M.G."/>
            <person name="Young S.K."/>
            <person name="Zeng Q."/>
            <person name="Gargeya S."/>
            <person name="Fitzgerald M."/>
            <person name="Haas B."/>
            <person name="Abouelleil A."/>
            <person name="Alvarado L."/>
            <person name="Arachchi H.M."/>
            <person name="Berlin A."/>
            <person name="Brown A."/>
            <person name="Chapman S.B."/>
            <person name="Chen Z."/>
            <person name="Dunbar C."/>
            <person name="Freedman E."/>
            <person name="Gearin G."/>
            <person name="Goldberg J."/>
            <person name="Griggs A."/>
            <person name="Gujja S."/>
            <person name="Heiman D."/>
            <person name="Howarth C."/>
            <person name="Larson L."/>
            <person name="Lui A."/>
            <person name="MacDonald P.J.P."/>
            <person name="Montmayeur A."/>
            <person name="Murphy C."/>
            <person name="Neiman D."/>
            <person name="Pearson M."/>
            <person name="Priest M."/>
            <person name="Roberts A."/>
            <person name="Saif S."/>
            <person name="Shea T."/>
            <person name="Shenoy N."/>
            <person name="Sisk P."/>
            <person name="Stolte C."/>
            <person name="Sykes S."/>
            <person name="Wortman J."/>
            <person name="Nusbaum C."/>
            <person name="Birren B."/>
        </authorList>
    </citation>
    <scope>NUCLEOTIDE SEQUENCE [LARGE SCALE GENOMIC DNA]</scope>
    <source>
        <strain evidence="2">ATCC 700633</strain>
    </source>
</reference>
<dbReference type="HOGENOM" id="CLU_037990_4_0_9"/>
<dbReference type="InterPro" id="IPR013216">
    <property type="entry name" value="Methyltransf_11"/>
</dbReference>
<dbReference type="STRING" id="626369.HMPREF0446_00436"/>
<feature type="domain" description="Methyltransferase type 11" evidence="1">
    <location>
        <begin position="55"/>
        <end position="149"/>
    </location>
</feature>
<name>D0BKF1_9LACT</name>
<evidence type="ECO:0000259" key="1">
    <source>
        <dbReference type="Pfam" id="PF08241"/>
    </source>
</evidence>
<dbReference type="PANTHER" id="PTHR43861">
    <property type="entry name" value="TRANS-ACONITATE 2-METHYLTRANSFERASE-RELATED"/>
    <property type="match status" value="1"/>
</dbReference>
<proteinExistence type="predicted"/>
<dbReference type="InterPro" id="IPR029063">
    <property type="entry name" value="SAM-dependent_MTases_sf"/>
</dbReference>
<comment type="caution">
    <text evidence="2">The sequence shown here is derived from an EMBL/GenBank/DDBJ whole genome shotgun (WGS) entry which is preliminary data.</text>
</comment>
<sequence length="243" mass="28141">MTSNQTIQERVENYWTNRSSSFLEQRTREFHSPLKDRWITEFEKYLPQKTELKILDIGCGTGFFTGILSQMGHEVIGIDLTKEMIHLAAVFAKQEKFDAQFLVMDAQNLEFKGASFDIVIARNVTWTLPDVPKAYQEWLRVLNKGGLLINIDGNYGASSMTDTSHLPQHHAHHHLSQDTLTECEMIQRSLTISSEVRPQWDVQYLLNQEVDSLQIDQSISQRIYLEKDEFYNPTPLFLLCAKK</sequence>
<dbReference type="GO" id="GO:0008757">
    <property type="term" value="F:S-adenosylmethionine-dependent methyltransferase activity"/>
    <property type="evidence" value="ECO:0007669"/>
    <property type="project" value="InterPro"/>
</dbReference>